<gene>
    <name evidence="3" type="ORF">SO802_022119</name>
</gene>
<dbReference type="GO" id="GO:0004523">
    <property type="term" value="F:RNA-DNA hybrid ribonuclease activity"/>
    <property type="evidence" value="ECO:0007669"/>
    <property type="project" value="InterPro"/>
</dbReference>
<feature type="chain" id="PRO_5043979893" description="RNase H type-1 domain-containing protein" evidence="1">
    <location>
        <begin position="22"/>
        <end position="89"/>
    </location>
</feature>
<sequence length="89" mass="10256">CQQQSWRWKLWQHVPLRFALGLGIDNIVLDGDSDTHIKTLQIGNTSLAQYPQYRDIANDIHYLPAHLLAFTNSNVHKHCNKIAHSLAQR</sequence>
<evidence type="ECO:0000256" key="1">
    <source>
        <dbReference type="SAM" id="SignalP"/>
    </source>
</evidence>
<evidence type="ECO:0000259" key="2">
    <source>
        <dbReference type="Pfam" id="PF13456"/>
    </source>
</evidence>
<dbReference type="GO" id="GO:0003676">
    <property type="term" value="F:nucleic acid binding"/>
    <property type="evidence" value="ECO:0007669"/>
    <property type="project" value="InterPro"/>
</dbReference>
<feature type="signal peptide" evidence="1">
    <location>
        <begin position="1"/>
        <end position="21"/>
    </location>
</feature>
<organism evidence="3 4">
    <name type="scientific">Lithocarpus litseifolius</name>
    <dbReference type="NCBI Taxonomy" id="425828"/>
    <lineage>
        <taxon>Eukaryota</taxon>
        <taxon>Viridiplantae</taxon>
        <taxon>Streptophyta</taxon>
        <taxon>Embryophyta</taxon>
        <taxon>Tracheophyta</taxon>
        <taxon>Spermatophyta</taxon>
        <taxon>Magnoliopsida</taxon>
        <taxon>eudicotyledons</taxon>
        <taxon>Gunneridae</taxon>
        <taxon>Pentapetalae</taxon>
        <taxon>rosids</taxon>
        <taxon>fabids</taxon>
        <taxon>Fagales</taxon>
        <taxon>Fagaceae</taxon>
        <taxon>Lithocarpus</taxon>
    </lineage>
</organism>
<reference evidence="3 4" key="1">
    <citation type="submission" date="2024-01" db="EMBL/GenBank/DDBJ databases">
        <title>A telomere-to-telomere, gap-free genome of sweet tea (Lithocarpus litseifolius).</title>
        <authorList>
            <person name="Zhou J."/>
        </authorList>
    </citation>
    <scope>NUCLEOTIDE SEQUENCE [LARGE SCALE GENOMIC DNA]</scope>
    <source>
        <strain evidence="3">Zhou-2022a</strain>
        <tissue evidence="3">Leaf</tissue>
    </source>
</reference>
<keyword evidence="4" id="KW-1185">Reference proteome</keyword>
<dbReference type="Proteomes" id="UP001459277">
    <property type="component" value="Unassembled WGS sequence"/>
</dbReference>
<protein>
    <recommendedName>
        <fullName evidence="2">RNase H type-1 domain-containing protein</fullName>
    </recommendedName>
</protein>
<evidence type="ECO:0000313" key="4">
    <source>
        <dbReference type="Proteomes" id="UP001459277"/>
    </source>
</evidence>
<dbReference type="EMBL" id="JAZDWU010000007">
    <property type="protein sequence ID" value="KAK9997433.1"/>
    <property type="molecule type" value="Genomic_DNA"/>
</dbReference>
<dbReference type="Pfam" id="PF13456">
    <property type="entry name" value="RVT_3"/>
    <property type="match status" value="1"/>
</dbReference>
<feature type="non-terminal residue" evidence="3">
    <location>
        <position position="89"/>
    </location>
</feature>
<proteinExistence type="predicted"/>
<evidence type="ECO:0000313" key="3">
    <source>
        <dbReference type="EMBL" id="KAK9997433.1"/>
    </source>
</evidence>
<feature type="non-terminal residue" evidence="3">
    <location>
        <position position="1"/>
    </location>
</feature>
<feature type="domain" description="RNase H type-1" evidence="2">
    <location>
        <begin position="16"/>
        <end position="89"/>
    </location>
</feature>
<keyword evidence="1" id="KW-0732">Signal</keyword>
<accession>A0AAW2CH61</accession>
<name>A0AAW2CH61_9ROSI</name>
<comment type="caution">
    <text evidence="3">The sequence shown here is derived from an EMBL/GenBank/DDBJ whole genome shotgun (WGS) entry which is preliminary data.</text>
</comment>
<dbReference type="InterPro" id="IPR002156">
    <property type="entry name" value="RNaseH_domain"/>
</dbReference>
<dbReference type="AlphaFoldDB" id="A0AAW2CH61"/>